<dbReference type="PANTHER" id="PTHR34203">
    <property type="entry name" value="METHYLTRANSFERASE, FKBM FAMILY PROTEIN"/>
    <property type="match status" value="1"/>
</dbReference>
<dbReference type="Proteomes" id="UP001564626">
    <property type="component" value="Unassembled WGS sequence"/>
</dbReference>
<evidence type="ECO:0000259" key="1">
    <source>
        <dbReference type="Pfam" id="PF05050"/>
    </source>
</evidence>
<accession>A0ABV4CJX3</accession>
<dbReference type="InterPro" id="IPR006342">
    <property type="entry name" value="FkbM_mtfrase"/>
</dbReference>
<dbReference type="Pfam" id="PF05050">
    <property type="entry name" value="Methyltransf_21"/>
    <property type="match status" value="1"/>
</dbReference>
<dbReference type="InterPro" id="IPR029063">
    <property type="entry name" value="SAM-dependent_MTases_sf"/>
</dbReference>
<dbReference type="NCBIfam" id="TIGR01444">
    <property type="entry name" value="fkbM_fam"/>
    <property type="match status" value="1"/>
</dbReference>
<comment type="caution">
    <text evidence="2">The sequence shown here is derived from an EMBL/GenBank/DDBJ whole genome shotgun (WGS) entry which is preliminary data.</text>
</comment>
<dbReference type="RefSeq" id="WP_345362631.1">
    <property type="nucleotide sequence ID" value="NZ_BAABII010000007.1"/>
</dbReference>
<keyword evidence="3" id="KW-1185">Reference proteome</keyword>
<proteinExistence type="predicted"/>
<evidence type="ECO:0000313" key="2">
    <source>
        <dbReference type="EMBL" id="MEY8041039.1"/>
    </source>
</evidence>
<keyword evidence="2" id="KW-0808">Transferase</keyword>
<dbReference type="PANTHER" id="PTHR34203:SF15">
    <property type="entry name" value="SLL1173 PROTEIN"/>
    <property type="match status" value="1"/>
</dbReference>
<evidence type="ECO:0000313" key="3">
    <source>
        <dbReference type="Proteomes" id="UP001564626"/>
    </source>
</evidence>
<sequence length="260" mass="28058">MVAQNSDDSVYWQLVSFATSHEDVVLMRAFAGTAPGYFVDVGAADPVLANVVKNLSEHLGWTGVHIEPDEHFADRLEAAYPGDHVLRSVVGAAEGTAEFFDVDDGWLSTANAELAGRYAAEGRTVVPRTAAVTTLDAVLRAVGAPTPIDVLKIDVEGAEADVLAGLSFDVWRPRVVVVDATVPLHGTATADFDDLARLGYRRTLFDGCNAFYVAPEESGELAEALSVPANVFDQYAPMIWFLQLDEDQRPPVRLAPRSLM</sequence>
<keyword evidence="2" id="KW-0489">Methyltransferase</keyword>
<protein>
    <submittedName>
        <fullName evidence="2">FkbM family methyltransferase</fullName>
    </submittedName>
</protein>
<organism evidence="2 3">
    <name type="scientific">Saccharopolyspora cebuensis</name>
    <dbReference type="NCBI Taxonomy" id="418759"/>
    <lineage>
        <taxon>Bacteria</taxon>
        <taxon>Bacillati</taxon>
        <taxon>Actinomycetota</taxon>
        <taxon>Actinomycetes</taxon>
        <taxon>Pseudonocardiales</taxon>
        <taxon>Pseudonocardiaceae</taxon>
        <taxon>Saccharopolyspora</taxon>
    </lineage>
</organism>
<dbReference type="EMBL" id="JBGEHV010000030">
    <property type="protein sequence ID" value="MEY8041039.1"/>
    <property type="molecule type" value="Genomic_DNA"/>
</dbReference>
<dbReference type="GO" id="GO:0032259">
    <property type="term" value="P:methylation"/>
    <property type="evidence" value="ECO:0007669"/>
    <property type="project" value="UniProtKB-KW"/>
</dbReference>
<reference evidence="2 3" key="1">
    <citation type="submission" date="2024-08" db="EMBL/GenBank/DDBJ databases">
        <title>Genome mining of Saccharopolyspora cebuensis PGLac3 from Nigerian medicinal plant.</title>
        <authorList>
            <person name="Ezeobiora C.E."/>
            <person name="Igbokwe N.H."/>
            <person name="Amin D.H."/>
            <person name="Mendie U.E."/>
        </authorList>
    </citation>
    <scope>NUCLEOTIDE SEQUENCE [LARGE SCALE GENOMIC DNA]</scope>
    <source>
        <strain evidence="2 3">PGLac3</strain>
    </source>
</reference>
<dbReference type="Gene3D" id="3.40.50.150">
    <property type="entry name" value="Vaccinia Virus protein VP39"/>
    <property type="match status" value="1"/>
</dbReference>
<dbReference type="InterPro" id="IPR052514">
    <property type="entry name" value="SAM-dependent_MTase"/>
</dbReference>
<name>A0ABV4CJX3_9PSEU</name>
<feature type="domain" description="Methyltransferase FkbM" evidence="1">
    <location>
        <begin position="40"/>
        <end position="201"/>
    </location>
</feature>
<dbReference type="GO" id="GO:0008168">
    <property type="term" value="F:methyltransferase activity"/>
    <property type="evidence" value="ECO:0007669"/>
    <property type="project" value="UniProtKB-KW"/>
</dbReference>
<gene>
    <name evidence="2" type="ORF">AB8O55_16640</name>
</gene>
<dbReference type="SUPFAM" id="SSF53335">
    <property type="entry name" value="S-adenosyl-L-methionine-dependent methyltransferases"/>
    <property type="match status" value="1"/>
</dbReference>